<dbReference type="InterPro" id="IPR011109">
    <property type="entry name" value="DNA_bind_recombinase_dom"/>
</dbReference>
<organism evidence="8 9">
    <name type="scientific">Flavobacterium nitrogenifigens</name>
    <dbReference type="NCBI Taxonomy" id="1617283"/>
    <lineage>
        <taxon>Bacteria</taxon>
        <taxon>Pseudomonadati</taxon>
        <taxon>Bacteroidota</taxon>
        <taxon>Flavobacteriia</taxon>
        <taxon>Flavobacteriales</taxon>
        <taxon>Flavobacteriaceae</taxon>
        <taxon>Flavobacterium</taxon>
    </lineage>
</organism>
<evidence type="ECO:0000259" key="7">
    <source>
        <dbReference type="PROSITE" id="PS51737"/>
    </source>
</evidence>
<evidence type="ECO:0000256" key="4">
    <source>
        <dbReference type="PIRSR" id="PIRSR606118-50"/>
    </source>
</evidence>
<accession>A0A521AFX3</accession>
<feature type="domain" description="Recombinase" evidence="7">
    <location>
        <begin position="160"/>
        <end position="259"/>
    </location>
</feature>
<keyword evidence="9" id="KW-1185">Reference proteome</keyword>
<dbReference type="Gene3D" id="3.40.50.1390">
    <property type="entry name" value="Resolvase, N-terminal catalytic domain"/>
    <property type="match status" value="1"/>
</dbReference>
<dbReference type="PROSITE" id="PS51737">
    <property type="entry name" value="RECOMBINASE_DNA_BIND"/>
    <property type="match status" value="1"/>
</dbReference>
<dbReference type="RefSeq" id="WP_111377847.1">
    <property type="nucleotide sequence ID" value="NZ_CP043612.1"/>
</dbReference>
<sequence>MEKAVIYVRVSTKEQNTDRQILDLQKYSNELGLKIVKIFSDSISGYKKGFDDRENFNLMIDYINQNKINHVLVSELSRISRQYIQTVNFIEDCSKKKINIHIHKEKLSTLNEGGTVNYLAQMMVGLLSSIATQESETLGYRIKSGRQSEVLKGKSYHGMLYAYDKKDGYPVINEEKAVVVRKMYDMLLQGLGCRKIANYLNENYKDQRKWSSASVHSIVTNPFYKGQRRYLDLIIPAPPIVSEDVFDRAQTFIKERFRFVSEAKYINPFASFIFCKCKATFIQTINDKSRTDLYKCSSSCGVKSVNRAYLISEIKDWLEHTAKISKDKQERAKFNTQIKANIATIEINKARISQLQKMSRKNYDLFTAEHIEESQFDEALSRYNSEILKLNENNSKLTEANNSIHIALENEIFHYSDNLEVFKSQILPIMESIIIDEKYCTVNLKGFSMFYFKIYRGHELQLYRNHLKKFGNTVPFKPRLTFEGIDENLQELIDNHLDPY</sequence>
<dbReference type="AlphaFoldDB" id="A0A521AFX3"/>
<evidence type="ECO:0000313" key="9">
    <source>
        <dbReference type="Proteomes" id="UP000319267"/>
    </source>
</evidence>
<dbReference type="Proteomes" id="UP000319267">
    <property type="component" value="Unassembled WGS sequence"/>
</dbReference>
<evidence type="ECO:0000256" key="5">
    <source>
        <dbReference type="PROSITE-ProRule" id="PRU10137"/>
    </source>
</evidence>
<dbReference type="InterPro" id="IPR038109">
    <property type="entry name" value="DNA_bind_recomb_sf"/>
</dbReference>
<dbReference type="SUPFAM" id="SSF53041">
    <property type="entry name" value="Resolvase-like"/>
    <property type="match status" value="1"/>
</dbReference>
<dbReference type="OrthoDB" id="9797501at2"/>
<dbReference type="InterPro" id="IPR036162">
    <property type="entry name" value="Resolvase-like_N_sf"/>
</dbReference>
<dbReference type="GO" id="GO:0015074">
    <property type="term" value="P:DNA integration"/>
    <property type="evidence" value="ECO:0007669"/>
    <property type="project" value="UniProtKB-KW"/>
</dbReference>
<protein>
    <submittedName>
        <fullName evidence="8">Site-specific DNA recombinase</fullName>
    </submittedName>
</protein>
<evidence type="ECO:0000313" key="8">
    <source>
        <dbReference type="EMBL" id="SMO33723.1"/>
    </source>
</evidence>
<evidence type="ECO:0000256" key="1">
    <source>
        <dbReference type="ARBA" id="ARBA00022908"/>
    </source>
</evidence>
<dbReference type="Pfam" id="PF00239">
    <property type="entry name" value="Resolvase"/>
    <property type="match status" value="1"/>
</dbReference>
<dbReference type="GO" id="GO:0000150">
    <property type="term" value="F:DNA strand exchange activity"/>
    <property type="evidence" value="ECO:0007669"/>
    <property type="project" value="InterPro"/>
</dbReference>
<dbReference type="InterPro" id="IPR006118">
    <property type="entry name" value="Recombinase_CS"/>
</dbReference>
<dbReference type="CDD" id="cd03768">
    <property type="entry name" value="SR_ResInv"/>
    <property type="match status" value="1"/>
</dbReference>
<feature type="active site" description="O-(5'-phospho-DNA)-serine intermediate" evidence="4 5">
    <location>
        <position position="11"/>
    </location>
</feature>
<dbReference type="GO" id="GO:0003677">
    <property type="term" value="F:DNA binding"/>
    <property type="evidence" value="ECO:0007669"/>
    <property type="project" value="UniProtKB-KW"/>
</dbReference>
<reference evidence="8 9" key="1">
    <citation type="submission" date="2017-05" db="EMBL/GenBank/DDBJ databases">
        <authorList>
            <person name="Varghese N."/>
            <person name="Submissions S."/>
        </authorList>
    </citation>
    <scope>NUCLEOTIDE SEQUENCE [LARGE SCALE GENOMIC DNA]</scope>
    <source>
        <strain evidence="8 9">DSM 29982</strain>
    </source>
</reference>
<dbReference type="EMBL" id="FXTQ01000001">
    <property type="protein sequence ID" value="SMO33723.1"/>
    <property type="molecule type" value="Genomic_DNA"/>
</dbReference>
<keyword evidence="2" id="KW-0238">DNA-binding</keyword>
<gene>
    <name evidence="8" type="ORF">SAMN06265220_101106</name>
</gene>
<feature type="domain" description="Resolvase/invertase-type recombinase catalytic" evidence="6">
    <location>
        <begin position="3"/>
        <end position="153"/>
    </location>
</feature>
<dbReference type="InterPro" id="IPR006119">
    <property type="entry name" value="Resolv_N"/>
</dbReference>
<proteinExistence type="predicted"/>
<dbReference type="InterPro" id="IPR050639">
    <property type="entry name" value="SSR_resolvase"/>
</dbReference>
<dbReference type="SMART" id="SM00857">
    <property type="entry name" value="Resolvase"/>
    <property type="match status" value="1"/>
</dbReference>
<dbReference type="Gene3D" id="3.90.1750.20">
    <property type="entry name" value="Putative Large Serine Recombinase, Chain B, Domain 2"/>
    <property type="match status" value="1"/>
</dbReference>
<dbReference type="Pfam" id="PF07508">
    <property type="entry name" value="Recombinase"/>
    <property type="match status" value="1"/>
</dbReference>
<name>A0A521AFX3_9FLAO</name>
<dbReference type="PANTHER" id="PTHR30461">
    <property type="entry name" value="DNA-INVERTASE FROM LAMBDOID PROPHAGE"/>
    <property type="match status" value="1"/>
</dbReference>
<dbReference type="PROSITE" id="PS00397">
    <property type="entry name" value="RECOMBINASES_1"/>
    <property type="match status" value="1"/>
</dbReference>
<dbReference type="PROSITE" id="PS51736">
    <property type="entry name" value="RECOMBINASES_3"/>
    <property type="match status" value="1"/>
</dbReference>
<keyword evidence="1" id="KW-0229">DNA integration</keyword>
<evidence type="ECO:0000259" key="6">
    <source>
        <dbReference type="PROSITE" id="PS51736"/>
    </source>
</evidence>
<evidence type="ECO:0000256" key="3">
    <source>
        <dbReference type="ARBA" id="ARBA00023172"/>
    </source>
</evidence>
<keyword evidence="3" id="KW-0233">DNA recombination</keyword>
<dbReference type="PANTHER" id="PTHR30461:SF23">
    <property type="entry name" value="DNA RECOMBINASE-RELATED"/>
    <property type="match status" value="1"/>
</dbReference>
<evidence type="ECO:0000256" key="2">
    <source>
        <dbReference type="ARBA" id="ARBA00023125"/>
    </source>
</evidence>